<dbReference type="CDD" id="cd01310">
    <property type="entry name" value="TatD_DNAse"/>
    <property type="match status" value="1"/>
</dbReference>
<accession>A0A9D9ECY7</accession>
<dbReference type="InterPro" id="IPR018228">
    <property type="entry name" value="DNase_TatD-rel_CS"/>
</dbReference>
<dbReference type="GO" id="GO:0046872">
    <property type="term" value="F:metal ion binding"/>
    <property type="evidence" value="ECO:0007669"/>
    <property type="project" value="UniProtKB-KW"/>
</dbReference>
<dbReference type="Proteomes" id="UP000823633">
    <property type="component" value="Unassembled WGS sequence"/>
</dbReference>
<evidence type="ECO:0000313" key="5">
    <source>
        <dbReference type="Proteomes" id="UP000823633"/>
    </source>
</evidence>
<dbReference type="PANTHER" id="PTHR46124">
    <property type="entry name" value="D-AMINOACYL-TRNA DEACYLASE"/>
    <property type="match status" value="1"/>
</dbReference>
<dbReference type="PROSITE" id="PS01091">
    <property type="entry name" value="TATD_3"/>
    <property type="match status" value="1"/>
</dbReference>
<dbReference type="GO" id="GO:0016788">
    <property type="term" value="F:hydrolase activity, acting on ester bonds"/>
    <property type="evidence" value="ECO:0007669"/>
    <property type="project" value="InterPro"/>
</dbReference>
<dbReference type="InterPro" id="IPR001130">
    <property type="entry name" value="TatD-like"/>
</dbReference>
<feature type="binding site" evidence="3">
    <location>
        <position position="126"/>
    </location>
    <ligand>
        <name>a divalent metal cation</name>
        <dbReference type="ChEBI" id="CHEBI:60240"/>
        <label>2</label>
    </ligand>
</feature>
<keyword evidence="2 4" id="KW-0378">Hydrolase</keyword>
<evidence type="ECO:0000256" key="3">
    <source>
        <dbReference type="PIRSR" id="PIRSR005902-1"/>
    </source>
</evidence>
<dbReference type="AlphaFoldDB" id="A0A9D9ECY7"/>
<dbReference type="InterPro" id="IPR032466">
    <property type="entry name" value="Metal_Hydrolase"/>
</dbReference>
<dbReference type="PROSITE" id="PS01090">
    <property type="entry name" value="TATD_2"/>
    <property type="match status" value="1"/>
</dbReference>
<dbReference type="PIRSF" id="PIRSF005902">
    <property type="entry name" value="DNase_TatD"/>
    <property type="match status" value="1"/>
</dbReference>
<organism evidence="4 5">
    <name type="scientific">Candidatus Aphodenecus pullistercoris</name>
    <dbReference type="NCBI Taxonomy" id="2840669"/>
    <lineage>
        <taxon>Bacteria</taxon>
        <taxon>Pseudomonadati</taxon>
        <taxon>Spirochaetota</taxon>
        <taxon>Spirochaetia</taxon>
        <taxon>Spirochaetales</taxon>
        <taxon>Candidatus Aphodenecus</taxon>
    </lineage>
</organism>
<feature type="binding site" evidence="3">
    <location>
        <position position="200"/>
    </location>
    <ligand>
        <name>a divalent metal cation</name>
        <dbReference type="ChEBI" id="CHEBI:60240"/>
        <label>1</label>
    </ligand>
</feature>
<comment type="similarity">
    <text evidence="1">Belongs to the metallo-dependent hydrolases superfamily. TatD-type hydrolase family.</text>
</comment>
<dbReference type="Pfam" id="PF01026">
    <property type="entry name" value="TatD_DNase"/>
    <property type="match status" value="1"/>
</dbReference>
<dbReference type="EMBL" id="JADIMU010000022">
    <property type="protein sequence ID" value="MBO8442839.1"/>
    <property type="molecule type" value="Genomic_DNA"/>
</dbReference>
<proteinExistence type="inferred from homology"/>
<reference evidence="4" key="2">
    <citation type="journal article" date="2021" name="PeerJ">
        <title>Extensive microbial diversity within the chicken gut microbiome revealed by metagenomics and culture.</title>
        <authorList>
            <person name="Gilroy R."/>
            <person name="Ravi A."/>
            <person name="Getino M."/>
            <person name="Pursley I."/>
            <person name="Horton D.L."/>
            <person name="Alikhan N.F."/>
            <person name="Baker D."/>
            <person name="Gharbi K."/>
            <person name="Hall N."/>
            <person name="Watson M."/>
            <person name="Adriaenssens E.M."/>
            <person name="Foster-Nyarko E."/>
            <person name="Jarju S."/>
            <person name="Secka A."/>
            <person name="Antonio M."/>
            <person name="Oren A."/>
            <person name="Chaudhuri R.R."/>
            <person name="La Ragione R."/>
            <person name="Hildebrand F."/>
            <person name="Pallen M.J."/>
        </authorList>
    </citation>
    <scope>NUCLEOTIDE SEQUENCE</scope>
    <source>
        <strain evidence="4">11167</strain>
    </source>
</reference>
<name>A0A9D9ECY7_9SPIR</name>
<feature type="binding site" evidence="3">
    <location>
        <position position="150"/>
    </location>
    <ligand>
        <name>a divalent metal cation</name>
        <dbReference type="ChEBI" id="CHEBI:60240"/>
        <label>2</label>
    </ligand>
</feature>
<dbReference type="Gene3D" id="3.20.20.140">
    <property type="entry name" value="Metal-dependent hydrolases"/>
    <property type="match status" value="1"/>
</dbReference>
<protein>
    <submittedName>
        <fullName evidence="4">TatD family hydrolase</fullName>
    </submittedName>
</protein>
<dbReference type="PANTHER" id="PTHR46124:SF2">
    <property type="entry name" value="D-AMINOACYL-TRNA DEACYLASE"/>
    <property type="match status" value="1"/>
</dbReference>
<feature type="binding site" evidence="3">
    <location>
        <position position="7"/>
    </location>
    <ligand>
        <name>a divalent metal cation</name>
        <dbReference type="ChEBI" id="CHEBI:60240"/>
        <label>1</label>
    </ligand>
</feature>
<evidence type="ECO:0000256" key="1">
    <source>
        <dbReference type="ARBA" id="ARBA00009275"/>
    </source>
</evidence>
<dbReference type="SUPFAM" id="SSF51556">
    <property type="entry name" value="Metallo-dependent hydrolases"/>
    <property type="match status" value="1"/>
</dbReference>
<sequence length="249" mass="27951">MALFDTHFHLESMLAKGIDLDGLPHLEGMDIGCEPGDIERRQPLISRFPGLHFSIAAGPWCLGAEGADIDALVEAVRRDCLAHNPHFIGEIGIDDYWKYGQKGQMGELMLRQLSLCDELDKPVVIHVRQADEETLSILRAHANRRRGIIHCFSSTWQEAVRYLDLGYHISLSGTVTYKANEALREVARKLPEDRILLETDSPYLSPVPMRGKTNTPVNIAHTYSLVASLRGLDVARLDSLVRRNYLSIL</sequence>
<evidence type="ECO:0000313" key="4">
    <source>
        <dbReference type="EMBL" id="MBO8442839.1"/>
    </source>
</evidence>
<feature type="binding site" evidence="3">
    <location>
        <position position="90"/>
    </location>
    <ligand>
        <name>a divalent metal cation</name>
        <dbReference type="ChEBI" id="CHEBI:60240"/>
        <label>1</label>
    </ligand>
</feature>
<reference evidence="4" key="1">
    <citation type="submission" date="2020-10" db="EMBL/GenBank/DDBJ databases">
        <authorList>
            <person name="Gilroy R."/>
        </authorList>
    </citation>
    <scope>NUCLEOTIDE SEQUENCE</scope>
    <source>
        <strain evidence="4">11167</strain>
    </source>
</reference>
<keyword evidence="3" id="KW-0479">Metal-binding</keyword>
<feature type="binding site" evidence="3">
    <location>
        <position position="9"/>
    </location>
    <ligand>
        <name>a divalent metal cation</name>
        <dbReference type="ChEBI" id="CHEBI:60240"/>
        <label>1</label>
    </ligand>
</feature>
<evidence type="ECO:0000256" key="2">
    <source>
        <dbReference type="ARBA" id="ARBA00022801"/>
    </source>
</evidence>
<gene>
    <name evidence="4" type="ORF">IAC42_03685</name>
</gene>
<comment type="caution">
    <text evidence="4">The sequence shown here is derived from an EMBL/GenBank/DDBJ whole genome shotgun (WGS) entry which is preliminary data.</text>
</comment>